<proteinExistence type="predicted"/>
<keyword evidence="2" id="KW-1185">Reference proteome</keyword>
<name>A0ABU6SET8_9FABA</name>
<dbReference type="EMBL" id="JASCZI010060616">
    <property type="protein sequence ID" value="MED6134629.1"/>
    <property type="molecule type" value="Genomic_DNA"/>
</dbReference>
<sequence length="163" mass="17969">MIGAGKNGPPGKYERWLSSASSGSVGLAMITDRVLRIHGLGILTPYIIRPFRVDELDGAKKLRELMRFWFGVHVDVDDERDESVEGDDVSRGDGGGGYVWGREMEAMKMEAGKVMKMEGDDVSRGDGGGGCVWRREMEAMKMEAGRVMIPNLIIGTRGIELEF</sequence>
<gene>
    <name evidence="1" type="ORF">PIB30_038724</name>
</gene>
<evidence type="ECO:0000313" key="1">
    <source>
        <dbReference type="EMBL" id="MED6134629.1"/>
    </source>
</evidence>
<evidence type="ECO:0000313" key="2">
    <source>
        <dbReference type="Proteomes" id="UP001341840"/>
    </source>
</evidence>
<accession>A0ABU6SET8</accession>
<dbReference type="Proteomes" id="UP001341840">
    <property type="component" value="Unassembled WGS sequence"/>
</dbReference>
<reference evidence="1 2" key="1">
    <citation type="journal article" date="2023" name="Plants (Basel)">
        <title>Bridging the Gap: Combining Genomics and Transcriptomics Approaches to Understand Stylosanthes scabra, an Orphan Legume from the Brazilian Caatinga.</title>
        <authorList>
            <person name="Ferreira-Neto J.R.C."/>
            <person name="da Silva M.D."/>
            <person name="Binneck E."/>
            <person name="de Melo N.F."/>
            <person name="da Silva R.H."/>
            <person name="de Melo A.L.T.M."/>
            <person name="Pandolfi V."/>
            <person name="Bustamante F.O."/>
            <person name="Brasileiro-Vidal A.C."/>
            <person name="Benko-Iseppon A.M."/>
        </authorList>
    </citation>
    <scope>NUCLEOTIDE SEQUENCE [LARGE SCALE GENOMIC DNA]</scope>
    <source>
        <tissue evidence="1">Leaves</tissue>
    </source>
</reference>
<protein>
    <submittedName>
        <fullName evidence="1">Uncharacterized protein</fullName>
    </submittedName>
</protein>
<comment type="caution">
    <text evidence="1">The sequence shown here is derived from an EMBL/GenBank/DDBJ whole genome shotgun (WGS) entry which is preliminary data.</text>
</comment>
<organism evidence="1 2">
    <name type="scientific">Stylosanthes scabra</name>
    <dbReference type="NCBI Taxonomy" id="79078"/>
    <lineage>
        <taxon>Eukaryota</taxon>
        <taxon>Viridiplantae</taxon>
        <taxon>Streptophyta</taxon>
        <taxon>Embryophyta</taxon>
        <taxon>Tracheophyta</taxon>
        <taxon>Spermatophyta</taxon>
        <taxon>Magnoliopsida</taxon>
        <taxon>eudicotyledons</taxon>
        <taxon>Gunneridae</taxon>
        <taxon>Pentapetalae</taxon>
        <taxon>rosids</taxon>
        <taxon>fabids</taxon>
        <taxon>Fabales</taxon>
        <taxon>Fabaceae</taxon>
        <taxon>Papilionoideae</taxon>
        <taxon>50 kb inversion clade</taxon>
        <taxon>dalbergioids sensu lato</taxon>
        <taxon>Dalbergieae</taxon>
        <taxon>Pterocarpus clade</taxon>
        <taxon>Stylosanthes</taxon>
    </lineage>
</organism>